<dbReference type="Gene3D" id="2.40.128.110">
    <property type="entry name" value="Lipid/polyisoprenoid-binding, YceI-like"/>
    <property type="match status" value="1"/>
</dbReference>
<dbReference type="SMART" id="SM00867">
    <property type="entry name" value="YceI"/>
    <property type="match status" value="1"/>
</dbReference>
<dbReference type="Pfam" id="PF04264">
    <property type="entry name" value="YceI"/>
    <property type="match status" value="1"/>
</dbReference>
<dbReference type="Proteomes" id="UP000320244">
    <property type="component" value="Unassembled WGS sequence"/>
</dbReference>
<dbReference type="EMBL" id="VCQV01000025">
    <property type="protein sequence ID" value="TWP34702.1"/>
    <property type="molecule type" value="Genomic_DNA"/>
</dbReference>
<proteinExistence type="inferred from homology"/>
<dbReference type="AlphaFoldDB" id="A0A563DXL9"/>
<dbReference type="InterPro" id="IPR036761">
    <property type="entry name" value="TTHA0802/YceI-like_sf"/>
</dbReference>
<dbReference type="InterPro" id="IPR007372">
    <property type="entry name" value="Lipid/polyisoprenoid-bd_YceI"/>
</dbReference>
<gene>
    <name evidence="3" type="ORF">FGL98_16445</name>
</gene>
<accession>A0A563DXL9</accession>
<dbReference type="OrthoDB" id="9811006at2"/>
<dbReference type="PANTHER" id="PTHR34406:SF1">
    <property type="entry name" value="PROTEIN YCEI"/>
    <property type="match status" value="1"/>
</dbReference>
<name>A0A563DXL9_9MICO</name>
<keyword evidence="4" id="KW-1185">Reference proteome</keyword>
<comment type="caution">
    <text evidence="3">The sequence shown here is derived from an EMBL/GenBank/DDBJ whole genome shotgun (WGS) entry which is preliminary data.</text>
</comment>
<dbReference type="SUPFAM" id="SSF101874">
    <property type="entry name" value="YceI-like"/>
    <property type="match status" value="1"/>
</dbReference>
<dbReference type="PANTHER" id="PTHR34406">
    <property type="entry name" value="PROTEIN YCEI"/>
    <property type="match status" value="1"/>
</dbReference>
<protein>
    <submittedName>
        <fullName evidence="3">YceI family protein</fullName>
    </submittedName>
</protein>
<evidence type="ECO:0000313" key="3">
    <source>
        <dbReference type="EMBL" id="TWP34702.1"/>
    </source>
</evidence>
<evidence type="ECO:0000313" key="4">
    <source>
        <dbReference type="Proteomes" id="UP000320244"/>
    </source>
</evidence>
<feature type="domain" description="Lipid/polyisoprenoid-binding YceI-like" evidence="2">
    <location>
        <begin position="11"/>
        <end position="174"/>
    </location>
</feature>
<comment type="similarity">
    <text evidence="1">Belongs to the UPF0312 family.</text>
</comment>
<reference evidence="3 4" key="2">
    <citation type="submission" date="2019-08" db="EMBL/GenBank/DDBJ databases">
        <title>Jejuicoccus antrihumi gen. nov., sp. nov., a new member of the family Dermacoccaceae isolated from a cave.</title>
        <authorList>
            <person name="Schumann P."/>
            <person name="Kim I.S."/>
        </authorList>
    </citation>
    <scope>NUCLEOTIDE SEQUENCE [LARGE SCALE GENOMIC DNA]</scope>
    <source>
        <strain evidence="3 4">C5-26</strain>
    </source>
</reference>
<reference evidence="3 4" key="1">
    <citation type="submission" date="2019-05" db="EMBL/GenBank/DDBJ databases">
        <authorList>
            <person name="Lee S.D."/>
        </authorList>
    </citation>
    <scope>NUCLEOTIDE SEQUENCE [LARGE SCALE GENOMIC DNA]</scope>
    <source>
        <strain evidence="3 4">C5-26</strain>
    </source>
</reference>
<evidence type="ECO:0000259" key="2">
    <source>
        <dbReference type="SMART" id="SM00867"/>
    </source>
</evidence>
<sequence>MSTLTDLTPGVWTVDAAHSEVAFVARHLMVTKVRGKFEQFEADVKVGEQLEDSSVSATVQMVSVKTGSEDRDKHLRTNDFFEIDTYPTMTFNASNVTSRTLEGDLTIKGVTQRVTFDLEFGGVSPDPWGGTRAGFEATTTIRRKEFGLTFNVPVEGGGALVSEKIDIVLDIQLVKA</sequence>
<evidence type="ECO:0000256" key="1">
    <source>
        <dbReference type="ARBA" id="ARBA00008812"/>
    </source>
</evidence>
<organism evidence="3 4">
    <name type="scientific">Leekyejoonella antrihumi</name>
    <dbReference type="NCBI Taxonomy" id="1660198"/>
    <lineage>
        <taxon>Bacteria</taxon>
        <taxon>Bacillati</taxon>
        <taxon>Actinomycetota</taxon>
        <taxon>Actinomycetes</taxon>
        <taxon>Micrococcales</taxon>
        <taxon>Dermacoccaceae</taxon>
        <taxon>Leekyejoonella</taxon>
    </lineage>
</organism>
<dbReference type="RefSeq" id="WP_146318433.1">
    <property type="nucleotide sequence ID" value="NZ_VCQV01000025.1"/>
</dbReference>